<keyword evidence="9" id="KW-0798">TonB box</keyword>
<gene>
    <name evidence="13" type="ORF">GGQ96_001328</name>
</gene>
<keyword evidence="2" id="KW-0813">Transport</keyword>
<evidence type="ECO:0000256" key="5">
    <source>
        <dbReference type="ARBA" id="ARBA00022692"/>
    </source>
</evidence>
<evidence type="ECO:0000259" key="12">
    <source>
        <dbReference type="Pfam" id="PF00593"/>
    </source>
</evidence>
<dbReference type="InterPro" id="IPR039426">
    <property type="entry name" value="TonB-dep_rcpt-like"/>
</dbReference>
<dbReference type="EMBL" id="JACHNY010000002">
    <property type="protein sequence ID" value="MBB4617208.1"/>
    <property type="molecule type" value="Genomic_DNA"/>
</dbReference>
<comment type="caution">
    <text evidence="13">The sequence shown here is derived from an EMBL/GenBank/DDBJ whole genome shotgun (WGS) entry which is preliminary data.</text>
</comment>
<keyword evidence="13" id="KW-0675">Receptor</keyword>
<evidence type="ECO:0000313" key="13">
    <source>
        <dbReference type="EMBL" id="MBB4617208.1"/>
    </source>
</evidence>
<dbReference type="Pfam" id="PF00593">
    <property type="entry name" value="TonB_dep_Rec_b-barrel"/>
    <property type="match status" value="1"/>
</dbReference>
<evidence type="ECO:0000256" key="4">
    <source>
        <dbReference type="ARBA" id="ARBA00022496"/>
    </source>
</evidence>
<dbReference type="GO" id="GO:0015344">
    <property type="term" value="F:siderophore uptake transmembrane transporter activity"/>
    <property type="evidence" value="ECO:0007669"/>
    <property type="project" value="TreeGrafter"/>
</dbReference>
<evidence type="ECO:0000256" key="8">
    <source>
        <dbReference type="ARBA" id="ARBA00023065"/>
    </source>
</evidence>
<proteinExistence type="predicted"/>
<dbReference type="PANTHER" id="PTHR32552:SF68">
    <property type="entry name" value="FERRICHROME OUTER MEMBRANE TRANSPORTER_PHAGE RECEPTOR"/>
    <property type="match status" value="1"/>
</dbReference>
<sequence>MVAFRATVAALFAVGGWAPCWGQTTTDNAVRSAEDAFGTIVGDESLGLYGTDSVRGFSPAVAGNNRIEGLYVDLLAPPTGRIRSGITIRVGPAAQGYPFPAPTGIVDYSMKGRSTTRSLSTDVYVDSYDSYGYALNAELPVSSLSLTNALGFGASRISDGYGGRGRSLTYGGVSRAALSDQTEVAAFLGGRQTFGETALPIYVADGEGAFPRAPRGPFLGPDWATKSSYNSLAGVMMRSSRGGWTLRGGLFRSETGDSRSFQNLVVQNGPRGFQRLLIAFPRARASSVSGEARLSRAFRTGAFDQRITLMVRGRSNGSRFGGEQDIDLGAVASMATRIVAPPVPLAYGPQSSSAIRQWTFGVDYSVKVGERGELALGVQRAAYTQTLRPADAPGSQLSEGIWLPSISAGVALTDHLSLYASVVRGLEDGGSAPGFAANGNQVLPAFRTRQWDAGVRWRPGAGTTVILGYFDIRKPYLTFDAANVYRQIGDEHHQGVEASVTAQVGPRLVIVAGGLVGAPRVEDIPAAPGGIGARPVGQPDVQLQLNADYSIPGIDGLSVNAGLSRYSSQAASVDNRIFIDGYTTMDMGLRFRGRVGRTPYTLRLTGSNIADAYRNLPVGDNVYIPLGRRNIGLDLILDI</sequence>
<dbReference type="Gene3D" id="2.40.170.20">
    <property type="entry name" value="TonB-dependent receptor, beta-barrel domain"/>
    <property type="match status" value="1"/>
</dbReference>
<protein>
    <submittedName>
        <fullName evidence="13">Iron complex outermembrane receptor protein</fullName>
    </submittedName>
</protein>
<organism evidence="13 14">
    <name type="scientific">Sphingomonas abaci</name>
    <dbReference type="NCBI Taxonomy" id="237611"/>
    <lineage>
        <taxon>Bacteria</taxon>
        <taxon>Pseudomonadati</taxon>
        <taxon>Pseudomonadota</taxon>
        <taxon>Alphaproteobacteria</taxon>
        <taxon>Sphingomonadales</taxon>
        <taxon>Sphingomonadaceae</taxon>
        <taxon>Sphingomonas</taxon>
    </lineage>
</organism>
<keyword evidence="14" id="KW-1185">Reference proteome</keyword>
<keyword evidence="11" id="KW-0998">Cell outer membrane</keyword>
<comment type="subcellular location">
    <subcellularLocation>
        <location evidence="1">Cell outer membrane</location>
        <topology evidence="1">Multi-pass membrane protein</topology>
    </subcellularLocation>
</comment>
<name>A0A7W7EX29_9SPHN</name>
<dbReference type="RefSeq" id="WP_184112824.1">
    <property type="nucleotide sequence ID" value="NZ_JACHNY010000002.1"/>
</dbReference>
<evidence type="ECO:0000256" key="1">
    <source>
        <dbReference type="ARBA" id="ARBA00004571"/>
    </source>
</evidence>
<evidence type="ECO:0000256" key="7">
    <source>
        <dbReference type="ARBA" id="ARBA00023004"/>
    </source>
</evidence>
<keyword evidence="8" id="KW-0406">Ion transport</keyword>
<dbReference type="GO" id="GO:0009279">
    <property type="term" value="C:cell outer membrane"/>
    <property type="evidence" value="ECO:0007669"/>
    <property type="project" value="UniProtKB-SubCell"/>
</dbReference>
<keyword evidence="5" id="KW-0812">Transmembrane</keyword>
<keyword evidence="6" id="KW-0732">Signal</keyword>
<evidence type="ECO:0000313" key="14">
    <source>
        <dbReference type="Proteomes" id="UP000574769"/>
    </source>
</evidence>
<dbReference type="Proteomes" id="UP000574769">
    <property type="component" value="Unassembled WGS sequence"/>
</dbReference>
<evidence type="ECO:0000256" key="11">
    <source>
        <dbReference type="ARBA" id="ARBA00023237"/>
    </source>
</evidence>
<keyword evidence="3" id="KW-1134">Transmembrane beta strand</keyword>
<keyword evidence="10" id="KW-0472">Membrane</keyword>
<dbReference type="PANTHER" id="PTHR32552">
    <property type="entry name" value="FERRICHROME IRON RECEPTOR-RELATED"/>
    <property type="match status" value="1"/>
</dbReference>
<dbReference type="SUPFAM" id="SSF56935">
    <property type="entry name" value="Porins"/>
    <property type="match status" value="1"/>
</dbReference>
<dbReference type="InterPro" id="IPR000531">
    <property type="entry name" value="Beta-barrel_TonB"/>
</dbReference>
<evidence type="ECO:0000256" key="9">
    <source>
        <dbReference type="ARBA" id="ARBA00023077"/>
    </source>
</evidence>
<feature type="domain" description="TonB-dependent receptor-like beta-barrel" evidence="12">
    <location>
        <begin position="218"/>
        <end position="609"/>
    </location>
</feature>
<evidence type="ECO:0000256" key="3">
    <source>
        <dbReference type="ARBA" id="ARBA00022452"/>
    </source>
</evidence>
<dbReference type="AlphaFoldDB" id="A0A7W7EX29"/>
<keyword evidence="4" id="KW-0410">Iron transport</keyword>
<evidence type="ECO:0000256" key="6">
    <source>
        <dbReference type="ARBA" id="ARBA00022729"/>
    </source>
</evidence>
<keyword evidence="7" id="KW-0408">Iron</keyword>
<accession>A0A7W7EX29</accession>
<evidence type="ECO:0000256" key="2">
    <source>
        <dbReference type="ARBA" id="ARBA00022448"/>
    </source>
</evidence>
<evidence type="ECO:0000256" key="10">
    <source>
        <dbReference type="ARBA" id="ARBA00023136"/>
    </source>
</evidence>
<dbReference type="InterPro" id="IPR036942">
    <property type="entry name" value="Beta-barrel_TonB_sf"/>
</dbReference>
<reference evidence="13 14" key="1">
    <citation type="submission" date="2020-08" db="EMBL/GenBank/DDBJ databases">
        <title>Genomic Encyclopedia of Type Strains, Phase IV (KMG-IV): sequencing the most valuable type-strain genomes for metagenomic binning, comparative biology and taxonomic classification.</title>
        <authorList>
            <person name="Goeker M."/>
        </authorList>
    </citation>
    <scope>NUCLEOTIDE SEQUENCE [LARGE SCALE GENOMIC DNA]</scope>
    <source>
        <strain evidence="13 14">DSM 15867</strain>
    </source>
</reference>